<dbReference type="OrthoDB" id="9792687at2"/>
<proteinExistence type="predicted"/>
<reference evidence="4 5" key="1">
    <citation type="submission" date="2018-05" db="EMBL/GenBank/DDBJ databases">
        <title>Genomic Encyclopedia of Archaeal and Bacterial Type Strains, Phase II (KMG-II): from individual species to whole genera.</title>
        <authorList>
            <person name="Goeker M."/>
        </authorList>
    </citation>
    <scope>NUCLEOTIDE SEQUENCE [LARGE SCALE GENOMIC DNA]</scope>
    <source>
        <strain evidence="4 5">DSM 22214</strain>
    </source>
</reference>
<organism evidence="4 5">
    <name type="scientific">Arcicella aurantiaca</name>
    <dbReference type="NCBI Taxonomy" id="591202"/>
    <lineage>
        <taxon>Bacteria</taxon>
        <taxon>Pseudomonadati</taxon>
        <taxon>Bacteroidota</taxon>
        <taxon>Cytophagia</taxon>
        <taxon>Cytophagales</taxon>
        <taxon>Flectobacillaceae</taxon>
        <taxon>Arcicella</taxon>
    </lineage>
</organism>
<accession>A0A316DH35</accession>
<dbReference type="InterPro" id="IPR010488">
    <property type="entry name" value="Zeta_toxin_domain"/>
</dbReference>
<keyword evidence="2" id="KW-0067">ATP-binding</keyword>
<dbReference type="GO" id="GO:0016301">
    <property type="term" value="F:kinase activity"/>
    <property type="evidence" value="ECO:0007669"/>
    <property type="project" value="InterPro"/>
</dbReference>
<keyword evidence="1" id="KW-0547">Nucleotide-binding</keyword>
<dbReference type="RefSeq" id="WP_109745252.1">
    <property type="nucleotide sequence ID" value="NZ_QGGO01000040.1"/>
</dbReference>
<name>A0A316DH35_9BACT</name>
<keyword evidence="5" id="KW-1185">Reference proteome</keyword>
<comment type="caution">
    <text evidence="4">The sequence shown here is derived from an EMBL/GenBank/DDBJ whole genome shotgun (WGS) entry which is preliminary data.</text>
</comment>
<dbReference type="Gene3D" id="3.40.50.300">
    <property type="entry name" value="P-loop containing nucleotide triphosphate hydrolases"/>
    <property type="match status" value="1"/>
</dbReference>
<dbReference type="InterPro" id="IPR027417">
    <property type="entry name" value="P-loop_NTPase"/>
</dbReference>
<dbReference type="Pfam" id="PF06414">
    <property type="entry name" value="Zeta_toxin"/>
    <property type="match status" value="1"/>
</dbReference>
<feature type="domain" description="Zeta toxin" evidence="3">
    <location>
        <begin position="37"/>
        <end position="216"/>
    </location>
</feature>
<dbReference type="GO" id="GO:0005524">
    <property type="term" value="F:ATP binding"/>
    <property type="evidence" value="ECO:0007669"/>
    <property type="project" value="UniProtKB-KW"/>
</dbReference>
<dbReference type="AlphaFoldDB" id="A0A316DH35"/>
<evidence type="ECO:0000313" key="4">
    <source>
        <dbReference type="EMBL" id="PWK16948.1"/>
    </source>
</evidence>
<evidence type="ECO:0000256" key="1">
    <source>
        <dbReference type="ARBA" id="ARBA00022741"/>
    </source>
</evidence>
<sequence length="300" mass="35142">MNMQQDLLQNLKEIYQVDDFEIENLKSQVLANISATKVENSPPKCIIIAGQVGSFKEALNQTIRDELSENVIHLSLDELREYHPKANQIRLQTPELFLPMTQDLALILFQHLENFSLEKGLNVILNSSLNDFDKVSEKLKTFQDKNYQTELLMVSINKMYSYLNAEERYEESLLKQRQPILVSKQYHDQIYENIPTVFQQLLSTGKLDKVKIYRLDTTPEGNTLQLLTDSKNTAVSQYLDERSRDFNEIETQVLQQKTRKIRDLKVSREVNFLEKIRFEANMRVFLDDKKQKAKSSKKKM</sequence>
<dbReference type="EMBL" id="QGGO01000040">
    <property type="protein sequence ID" value="PWK16948.1"/>
    <property type="molecule type" value="Genomic_DNA"/>
</dbReference>
<dbReference type="Proteomes" id="UP000245489">
    <property type="component" value="Unassembled WGS sequence"/>
</dbReference>
<evidence type="ECO:0000256" key="2">
    <source>
        <dbReference type="ARBA" id="ARBA00022840"/>
    </source>
</evidence>
<evidence type="ECO:0000259" key="3">
    <source>
        <dbReference type="Pfam" id="PF06414"/>
    </source>
</evidence>
<evidence type="ECO:0000313" key="5">
    <source>
        <dbReference type="Proteomes" id="UP000245489"/>
    </source>
</evidence>
<gene>
    <name evidence="4" type="ORF">LV89_04606</name>
</gene>
<protein>
    <submittedName>
        <fullName evidence="4">Zeta toxin</fullName>
    </submittedName>
</protein>